<dbReference type="PROSITE" id="PS50030">
    <property type="entry name" value="UBA"/>
    <property type="match status" value="2"/>
</dbReference>
<feature type="region of interest" description="Disordered" evidence="1">
    <location>
        <begin position="422"/>
        <end position="447"/>
    </location>
</feature>
<feature type="compositionally biased region" description="Acidic residues" evidence="1">
    <location>
        <begin position="493"/>
        <end position="508"/>
    </location>
</feature>
<feature type="domain" description="UBA" evidence="2">
    <location>
        <begin position="217"/>
        <end position="256"/>
    </location>
</feature>
<dbReference type="GO" id="GO:0000151">
    <property type="term" value="C:ubiquitin ligase complex"/>
    <property type="evidence" value="ECO:0007669"/>
    <property type="project" value="TreeGrafter"/>
</dbReference>
<name>A0A5N5TPH3_9CRUS</name>
<proteinExistence type="predicted"/>
<evidence type="ECO:0000313" key="3">
    <source>
        <dbReference type="EMBL" id="KAB7508022.1"/>
    </source>
</evidence>
<dbReference type="SMART" id="SM00165">
    <property type="entry name" value="UBA"/>
    <property type="match status" value="2"/>
</dbReference>
<sequence length="508" mass="57463">MLNWLKKKAKVSFPSRYPNILRRSTSPEMFLPHETMMDEEASVSQVVKLFLYNPNGVEYSLSVPPEMNYRKHQENGTETSSSGAGHQPTYRLVLVRDFRDLLEEKSVGDEELIDNDKILLVERRPPRYKHPIFSDFPSNQSSDRKATLEQIKKETAKLSSKNTDSTDNTPPCVSDIALRQILMTMIEVSIHLITPDDDAADLFVLVFEHLEKRHKPRVDKNSLKQLTDMGFSEARAIKALQFKGNVVEATDWLLDETNKTRTSSDSESDVLLIPPERRKSFFMSGKDPAEKVMQEFSKYVEKWFVADPRALKSLKDLGYGEDISKEALRITCNNEALAKDFLEGKTPAETFKKGFDRDSHIMSAILESPVVQVALSKPKTLFALMVLCETPSNINVWLSDPETHPVVSQILRIYHLEKHRLHESVNTSESNTDTTTHNSEPPGTTQISSSETFIMINNANENEVPPQASTSFSGDRLSSAAESSPSWSKDLTFIEEDSSDNMEDIDPI</sequence>
<dbReference type="InterPro" id="IPR015940">
    <property type="entry name" value="UBA"/>
</dbReference>
<keyword evidence="4" id="KW-1185">Reference proteome</keyword>
<dbReference type="Pfam" id="PF00627">
    <property type="entry name" value="UBA"/>
    <property type="match status" value="1"/>
</dbReference>
<dbReference type="EMBL" id="SEYY01000094">
    <property type="protein sequence ID" value="KAB7508022.1"/>
    <property type="molecule type" value="Genomic_DNA"/>
</dbReference>
<dbReference type="OrthoDB" id="336240at2759"/>
<dbReference type="SUPFAM" id="SSF46934">
    <property type="entry name" value="UBA-like"/>
    <property type="match status" value="2"/>
</dbReference>
<accession>A0A5N5TPH3</accession>
<reference evidence="3 4" key="1">
    <citation type="journal article" date="2019" name="PLoS Biol.">
        <title>Sex chromosomes control vertical transmission of feminizing Wolbachia symbionts in an isopod.</title>
        <authorList>
            <person name="Becking T."/>
            <person name="Chebbi M.A."/>
            <person name="Giraud I."/>
            <person name="Moumen B."/>
            <person name="Laverre T."/>
            <person name="Caubet Y."/>
            <person name="Peccoud J."/>
            <person name="Gilbert C."/>
            <person name="Cordaux R."/>
        </authorList>
    </citation>
    <scope>NUCLEOTIDE SEQUENCE [LARGE SCALE GENOMIC DNA]</scope>
    <source>
        <strain evidence="3">ANa2</strain>
        <tissue evidence="3">Whole body excluding digestive tract and cuticle</tissue>
    </source>
</reference>
<dbReference type="PANTHER" id="PTHR46738:SF1">
    <property type="entry name" value="UBIQUITIN-ASSOCIATED DOMAIN-CONTAINING PROTEIN 1"/>
    <property type="match status" value="1"/>
</dbReference>
<evidence type="ECO:0000256" key="1">
    <source>
        <dbReference type="SAM" id="MobiDB-lite"/>
    </source>
</evidence>
<dbReference type="InterPro" id="IPR009060">
    <property type="entry name" value="UBA-like_sf"/>
</dbReference>
<feature type="domain" description="UBA" evidence="2">
    <location>
        <begin position="305"/>
        <end position="345"/>
    </location>
</feature>
<feature type="region of interest" description="Disordered" evidence="1">
    <location>
        <begin position="462"/>
        <end position="508"/>
    </location>
</feature>
<dbReference type="PANTHER" id="PTHR46738">
    <property type="entry name" value="UBIQUITIN-ASSOCIATED DOMAIN-CONTAINING PROTEIN 1"/>
    <property type="match status" value="1"/>
</dbReference>
<organism evidence="3 4">
    <name type="scientific">Armadillidium nasatum</name>
    <dbReference type="NCBI Taxonomy" id="96803"/>
    <lineage>
        <taxon>Eukaryota</taxon>
        <taxon>Metazoa</taxon>
        <taxon>Ecdysozoa</taxon>
        <taxon>Arthropoda</taxon>
        <taxon>Crustacea</taxon>
        <taxon>Multicrustacea</taxon>
        <taxon>Malacostraca</taxon>
        <taxon>Eumalacostraca</taxon>
        <taxon>Peracarida</taxon>
        <taxon>Isopoda</taxon>
        <taxon>Oniscidea</taxon>
        <taxon>Crinocheta</taxon>
        <taxon>Armadillidiidae</taxon>
        <taxon>Armadillidium</taxon>
    </lineage>
</organism>
<feature type="compositionally biased region" description="Polar residues" evidence="1">
    <location>
        <begin position="424"/>
        <end position="447"/>
    </location>
</feature>
<dbReference type="Gene3D" id="1.10.8.10">
    <property type="entry name" value="DNA helicase RuvA subunit, C-terminal domain"/>
    <property type="match status" value="1"/>
</dbReference>
<feature type="compositionally biased region" description="Polar residues" evidence="1">
    <location>
        <begin position="462"/>
        <end position="473"/>
    </location>
</feature>
<dbReference type="Proteomes" id="UP000326759">
    <property type="component" value="Unassembled WGS sequence"/>
</dbReference>
<evidence type="ECO:0000313" key="4">
    <source>
        <dbReference type="Proteomes" id="UP000326759"/>
    </source>
</evidence>
<dbReference type="AlphaFoldDB" id="A0A5N5TPH3"/>
<dbReference type="InterPro" id="IPR052476">
    <property type="entry name" value="UBAC1"/>
</dbReference>
<gene>
    <name evidence="3" type="primary">ubac1</name>
    <name evidence="3" type="ORF">Anas_02637</name>
</gene>
<protein>
    <submittedName>
        <fullName evidence="3">Ubiquitin-associated domain-containing protein 1</fullName>
    </submittedName>
</protein>
<comment type="caution">
    <text evidence="3">The sequence shown here is derived from an EMBL/GenBank/DDBJ whole genome shotgun (WGS) entry which is preliminary data.</text>
</comment>
<dbReference type="Pfam" id="PF22562">
    <property type="entry name" value="UBA_7"/>
    <property type="match status" value="1"/>
</dbReference>
<feature type="compositionally biased region" description="Low complexity" evidence="1">
    <location>
        <begin position="478"/>
        <end position="488"/>
    </location>
</feature>
<evidence type="ECO:0000259" key="2">
    <source>
        <dbReference type="PROSITE" id="PS50030"/>
    </source>
</evidence>